<evidence type="ECO:0000313" key="2">
    <source>
        <dbReference type="Proteomes" id="UP000015103"/>
    </source>
</evidence>
<dbReference type="HOGENOM" id="CLU_518090_0_0_1"/>
<sequence length="526" mass="60559">MKKHFQYSVLTKFNTCKKFLTWDFQKTSYTADVLEMKKMQHLNCEDIANIMWTSKKRGTLSKKLIFQVDVAVGKKLSIGIVHENDVLPLLQCFASVMPSHVVKTVTYKNAISFLLKNPPSLLYHKLQAMYYASLAKKKVASRKLVGMLMKKISLEELLELSTTELGILCISLFQSSIPIRDINVLRYFSEKIKTDLLHLIKYESYIFVSFIKCFRYSRYYDDLFLYITEIPDELIIQMPLISKIHLAVYFSDARYSDIVFVNKLIKMSLWEINDKLKGCESVRLKDIDNILWCAKQFSLSEITEEINKSLIPKYIFHSANESTKDNLILILNSFLSLWILDCKKEEIISYLTNKNLSVTDVSGNFKDEARISLLLSCCNIEGEKFLDGKPYFAISKKQEPSISQQLVVRPKFAKVLQYLLCNGHLFDLHNIQFSYPVPCLYIASVTALYNGVLISVEVIDEFVCLRNSQHLHGNMKLKLRLLEKLKIPTFMVNLSGQKATNDVLNGIFEELSHNFAEIDSSSSSSK</sequence>
<dbReference type="OMA" id="KCARMNR"/>
<name>T1I4Z2_RHOPR</name>
<organism evidence="1 2">
    <name type="scientific">Rhodnius prolixus</name>
    <name type="common">Triatomid bug</name>
    <dbReference type="NCBI Taxonomy" id="13249"/>
    <lineage>
        <taxon>Eukaryota</taxon>
        <taxon>Metazoa</taxon>
        <taxon>Ecdysozoa</taxon>
        <taxon>Arthropoda</taxon>
        <taxon>Hexapoda</taxon>
        <taxon>Insecta</taxon>
        <taxon>Pterygota</taxon>
        <taxon>Neoptera</taxon>
        <taxon>Paraneoptera</taxon>
        <taxon>Hemiptera</taxon>
        <taxon>Heteroptera</taxon>
        <taxon>Panheteroptera</taxon>
        <taxon>Cimicomorpha</taxon>
        <taxon>Reduviidae</taxon>
        <taxon>Triatominae</taxon>
        <taxon>Rhodnius</taxon>
    </lineage>
</organism>
<protein>
    <submittedName>
        <fullName evidence="1">RAP domain-containing protein</fullName>
    </submittedName>
</protein>
<keyword evidence="2" id="KW-1185">Reference proteome</keyword>
<dbReference type="InParanoid" id="T1I4Z2"/>
<dbReference type="EnsemblMetazoa" id="RPRC011361-RA">
    <property type="protein sequence ID" value="RPRC011361-PA"/>
    <property type="gene ID" value="RPRC011361"/>
</dbReference>
<dbReference type="VEuPathDB" id="VectorBase:RPRC011361"/>
<evidence type="ECO:0000313" key="1">
    <source>
        <dbReference type="EnsemblMetazoa" id="RPRC011361-PA"/>
    </source>
</evidence>
<dbReference type="AlphaFoldDB" id="T1I4Z2"/>
<accession>T1I4Z2</accession>
<reference evidence="1" key="1">
    <citation type="submission" date="2015-05" db="UniProtKB">
        <authorList>
            <consortium name="EnsemblMetazoa"/>
        </authorList>
    </citation>
    <scope>IDENTIFICATION</scope>
</reference>
<dbReference type="STRING" id="13249.T1I4Z2"/>
<dbReference type="EMBL" id="ACPB03022044">
    <property type="status" value="NOT_ANNOTATED_CDS"/>
    <property type="molecule type" value="Genomic_DNA"/>
</dbReference>
<dbReference type="eggNOG" id="ENOG502S7BZ">
    <property type="taxonomic scope" value="Eukaryota"/>
</dbReference>
<dbReference type="Proteomes" id="UP000015103">
    <property type="component" value="Unassembled WGS sequence"/>
</dbReference>
<proteinExistence type="predicted"/>